<gene>
    <name evidence="1" type="ORF">AOB60_27890</name>
</gene>
<comment type="caution">
    <text evidence="1">The sequence shown here is derived from an EMBL/GenBank/DDBJ whole genome shotgun (WGS) entry which is preliminary data.</text>
</comment>
<reference evidence="2" key="1">
    <citation type="submission" date="2015-09" db="EMBL/GenBank/DDBJ databases">
        <authorList>
            <person name="Graham D.E."/>
            <person name="Mahan K.M."/>
            <person name="Klingeman D.M."/>
            <person name="Fida T."/>
            <person name="Giannone R.J."/>
            <person name="Hettich R.L."/>
            <person name="Parry R.J."/>
            <person name="Spain J.C."/>
        </authorList>
    </citation>
    <scope>NUCLEOTIDE SEQUENCE [LARGE SCALE GENOMIC DNA]</scope>
    <source>
        <strain evidence="2">JCM 4701</strain>
    </source>
</reference>
<evidence type="ECO:0000313" key="1">
    <source>
        <dbReference type="EMBL" id="PNE37998.1"/>
    </source>
</evidence>
<protein>
    <submittedName>
        <fullName evidence="1">Coenzyme f390 synthetase</fullName>
    </submittedName>
</protein>
<dbReference type="EMBL" id="LJSN01000003">
    <property type="protein sequence ID" value="PNE37998.1"/>
    <property type="molecule type" value="Genomic_DNA"/>
</dbReference>
<keyword evidence="2" id="KW-1185">Reference proteome</keyword>
<organism evidence="1 2">
    <name type="scientific">Streptomyces noursei</name>
    <name type="common">Streptomyces albulus</name>
    <dbReference type="NCBI Taxonomy" id="1971"/>
    <lineage>
        <taxon>Bacteria</taxon>
        <taxon>Bacillati</taxon>
        <taxon>Actinomycetota</taxon>
        <taxon>Actinomycetes</taxon>
        <taxon>Kitasatosporales</taxon>
        <taxon>Streptomycetaceae</taxon>
        <taxon>Streptomyces</taxon>
    </lineage>
</organism>
<evidence type="ECO:0000313" key="2">
    <source>
        <dbReference type="Proteomes" id="UP000236047"/>
    </source>
</evidence>
<dbReference type="Proteomes" id="UP000236047">
    <property type="component" value="Unassembled WGS sequence"/>
</dbReference>
<sequence>MGANSYPQDVERGLFEGNPLADLIEGFCLTLEAGGELEAGPVVHVQLRPGVALSAVEADQLAKICQQGVQRQLDCHAGDFAAHPEQGPAANELAIAVHPYRSGPFADPAAIRNGYLLRDGS</sequence>
<proteinExistence type="predicted"/>
<dbReference type="AlphaFoldDB" id="A0A2N8PAE5"/>
<accession>A0A2N8PAE5</accession>
<dbReference type="RefSeq" id="WP_102925508.1">
    <property type="nucleotide sequence ID" value="NZ_LJSN01000003.1"/>
</dbReference>
<name>A0A2N8PAE5_STRNR</name>